<dbReference type="SUPFAM" id="SSF53448">
    <property type="entry name" value="Nucleotide-diphospho-sugar transferases"/>
    <property type="match status" value="1"/>
</dbReference>
<keyword evidence="2 4" id="KW-0808">Transferase</keyword>
<dbReference type="OrthoDB" id="5363698at2"/>
<sequence length="381" mass="43464">MSYALNILLCANEPYIKYASVAMYSLISHTQAALNFYILCDESAHPSTLQRLKSLQSARVRIHTFCCSLAPFRQLSTLNGSLMAYMRLLADSVLPSNIQRYLYIDTDVLVCGDILELYHINMEGKLLAAVRDIAFHAGSSHIPNHNDFYFNSGVLLVDLTKWRKERTTQRLFDILHTNPSLTEGFHDQNLLNFALASDTLELSVQWNVIYVPHLVFAPHTFASSAFAFAVPQSLKADEILSRHSEQAYTNALQHPKILHFAAQPKPWEKMCYIKDNAPALDSINQLDFANKPDSIHKARFSLIDFENPYARKWRAIAYKSPFGKDIKREYIKALLKAYKTRLIYVAKVYCAPLYSILLAIKNRFLQNLAHSSKSLKLKAKK</sequence>
<evidence type="ECO:0000256" key="1">
    <source>
        <dbReference type="ARBA" id="ARBA00022676"/>
    </source>
</evidence>
<dbReference type="RefSeq" id="WP_034352408.1">
    <property type="nucleotide sequence ID" value="NZ_JRPR02000002.1"/>
</dbReference>
<name>A0A4U8TAD6_9HELI</name>
<gene>
    <name evidence="4" type="ORF">LS71_004200</name>
</gene>
<dbReference type="CDD" id="cd04194">
    <property type="entry name" value="GT8_A4GalT_like"/>
    <property type="match status" value="1"/>
</dbReference>
<dbReference type="PANTHER" id="PTHR13778:SF47">
    <property type="entry name" value="LIPOPOLYSACCHARIDE 1,3-GALACTOSYLTRANSFERASE"/>
    <property type="match status" value="1"/>
</dbReference>
<dbReference type="EMBL" id="JRPR02000002">
    <property type="protein sequence ID" value="TLD96811.1"/>
    <property type="molecule type" value="Genomic_DNA"/>
</dbReference>
<dbReference type="GO" id="GO:0016757">
    <property type="term" value="F:glycosyltransferase activity"/>
    <property type="evidence" value="ECO:0007669"/>
    <property type="project" value="UniProtKB-KW"/>
</dbReference>
<dbReference type="PANTHER" id="PTHR13778">
    <property type="entry name" value="GLYCOSYLTRANSFERASE 8 DOMAIN-CONTAINING PROTEIN"/>
    <property type="match status" value="1"/>
</dbReference>
<evidence type="ECO:0000256" key="3">
    <source>
        <dbReference type="ARBA" id="ARBA00022723"/>
    </source>
</evidence>
<dbReference type="Proteomes" id="UP000029733">
    <property type="component" value="Unassembled WGS sequence"/>
</dbReference>
<keyword evidence="3" id="KW-0479">Metal-binding</keyword>
<organism evidence="4 5">
    <name type="scientific">Helicobacter jaachi</name>
    <dbReference type="NCBI Taxonomy" id="1677920"/>
    <lineage>
        <taxon>Bacteria</taxon>
        <taxon>Pseudomonadati</taxon>
        <taxon>Campylobacterota</taxon>
        <taxon>Epsilonproteobacteria</taxon>
        <taxon>Campylobacterales</taxon>
        <taxon>Helicobacteraceae</taxon>
        <taxon>Helicobacter</taxon>
    </lineage>
</organism>
<dbReference type="Pfam" id="PF01501">
    <property type="entry name" value="Glyco_transf_8"/>
    <property type="match status" value="1"/>
</dbReference>
<dbReference type="InterPro" id="IPR050748">
    <property type="entry name" value="Glycosyltrans_8_dom-fam"/>
</dbReference>
<dbReference type="InterPro" id="IPR029044">
    <property type="entry name" value="Nucleotide-diphossugar_trans"/>
</dbReference>
<evidence type="ECO:0000256" key="2">
    <source>
        <dbReference type="ARBA" id="ARBA00022679"/>
    </source>
</evidence>
<dbReference type="STRING" id="1677920.LS71_00970"/>
<dbReference type="InterPro" id="IPR002495">
    <property type="entry name" value="Glyco_trans_8"/>
</dbReference>
<protein>
    <submittedName>
        <fullName evidence="4">Glycosyltransferase family 8 protein</fullName>
    </submittedName>
</protein>
<reference evidence="4 5" key="1">
    <citation type="journal article" date="2014" name="Genome Announc.">
        <title>Draft genome sequences of eight enterohepatic helicobacter species isolated from both laboratory and wild rodents.</title>
        <authorList>
            <person name="Sheh A."/>
            <person name="Shen Z."/>
            <person name="Fox J.G."/>
        </authorList>
    </citation>
    <scope>NUCLEOTIDE SEQUENCE [LARGE SCALE GENOMIC DNA]</scope>
    <source>
        <strain evidence="4 5">MIT 09-6949</strain>
    </source>
</reference>
<evidence type="ECO:0000313" key="5">
    <source>
        <dbReference type="Proteomes" id="UP000029733"/>
    </source>
</evidence>
<dbReference type="Gene3D" id="3.90.550.10">
    <property type="entry name" value="Spore Coat Polysaccharide Biosynthesis Protein SpsA, Chain A"/>
    <property type="match status" value="1"/>
</dbReference>
<comment type="caution">
    <text evidence="4">The sequence shown here is derived from an EMBL/GenBank/DDBJ whole genome shotgun (WGS) entry which is preliminary data.</text>
</comment>
<proteinExistence type="predicted"/>
<keyword evidence="5" id="KW-1185">Reference proteome</keyword>
<accession>A0A4U8TAD6</accession>
<keyword evidence="1" id="KW-0328">Glycosyltransferase</keyword>
<evidence type="ECO:0000313" key="4">
    <source>
        <dbReference type="EMBL" id="TLD96811.1"/>
    </source>
</evidence>
<dbReference type="AlphaFoldDB" id="A0A4U8TAD6"/>
<dbReference type="GO" id="GO:0046872">
    <property type="term" value="F:metal ion binding"/>
    <property type="evidence" value="ECO:0007669"/>
    <property type="project" value="UniProtKB-KW"/>
</dbReference>